<gene>
    <name evidence="2" type="ORF">A3C59_00515</name>
</gene>
<dbReference type="InterPro" id="IPR016040">
    <property type="entry name" value="NAD(P)-bd_dom"/>
</dbReference>
<accession>A0A1F5JP95</accession>
<dbReference type="Gene3D" id="3.90.25.10">
    <property type="entry name" value="UDP-galactose 4-epimerase, domain 1"/>
    <property type="match status" value="1"/>
</dbReference>
<dbReference type="EMBL" id="MFCV01000047">
    <property type="protein sequence ID" value="OGE30452.1"/>
    <property type="molecule type" value="Genomic_DNA"/>
</dbReference>
<evidence type="ECO:0000313" key="2">
    <source>
        <dbReference type="EMBL" id="OGE30452.1"/>
    </source>
</evidence>
<dbReference type="InterPro" id="IPR036291">
    <property type="entry name" value="NAD(P)-bd_dom_sf"/>
</dbReference>
<comment type="caution">
    <text evidence="2">The sequence shown here is derived from an EMBL/GenBank/DDBJ whole genome shotgun (WGS) entry which is preliminary data.</text>
</comment>
<feature type="domain" description="NAD(P)-binding" evidence="1">
    <location>
        <begin position="5"/>
        <end position="314"/>
    </location>
</feature>
<dbReference type="AlphaFoldDB" id="A0A1F5JP95"/>
<organism evidence="2 3">
    <name type="scientific">Candidatus Daviesbacteria bacterium RIFCSPHIGHO2_02_FULL_36_13</name>
    <dbReference type="NCBI Taxonomy" id="1797768"/>
    <lineage>
        <taxon>Bacteria</taxon>
        <taxon>Candidatus Daviesiibacteriota</taxon>
    </lineage>
</organism>
<dbReference type="Proteomes" id="UP000176902">
    <property type="component" value="Unassembled WGS sequence"/>
</dbReference>
<dbReference type="Pfam" id="PF16363">
    <property type="entry name" value="GDP_Man_Dehyd"/>
    <property type="match status" value="1"/>
</dbReference>
<dbReference type="CDD" id="cd05260">
    <property type="entry name" value="GDP_MD_SDR_e"/>
    <property type="match status" value="1"/>
</dbReference>
<dbReference type="Gene3D" id="3.40.50.720">
    <property type="entry name" value="NAD(P)-binding Rossmann-like Domain"/>
    <property type="match status" value="1"/>
</dbReference>
<sequence>MKKILITGITGFVGSHLADYALKKGVKVYGLKRWNLSRLRNVAHLLDKVEFFDCDLTDPIGIRKIIKKINPDWVFHLAAESFVSPSWDHPSHYMDVNFKGTVNILEAIRGANINPRFFIPGSGEEYGDIPENEIPINENTLIRPVNPYAVSKVAQDYIGYVYFRSYGLNVIRTRAFNHEGPRRDNVFGIPWYAYQIARIEAGKQKPIIRVGHIEDRRNFTHIKDLVEAYWLAITHCKPGELYLIGSDEKDHIYSYREILGMLIKMSKVGKVKIVQDPQFVRPTSVPRLIGDTSKFRKLTGWKPKIDVNTVLEDTLEYWRDFIKNDKY</sequence>
<dbReference type="STRING" id="1797768.A3C59_00515"/>
<dbReference type="PANTHER" id="PTHR43000">
    <property type="entry name" value="DTDP-D-GLUCOSE 4,6-DEHYDRATASE-RELATED"/>
    <property type="match status" value="1"/>
</dbReference>
<protein>
    <submittedName>
        <fullName evidence="2">GDP-mannose 4,6-dehydratase</fullName>
    </submittedName>
</protein>
<reference evidence="2 3" key="1">
    <citation type="journal article" date="2016" name="Nat. Commun.">
        <title>Thousands of microbial genomes shed light on interconnected biogeochemical processes in an aquifer system.</title>
        <authorList>
            <person name="Anantharaman K."/>
            <person name="Brown C.T."/>
            <person name="Hug L.A."/>
            <person name="Sharon I."/>
            <person name="Castelle C.J."/>
            <person name="Probst A.J."/>
            <person name="Thomas B.C."/>
            <person name="Singh A."/>
            <person name="Wilkins M.J."/>
            <person name="Karaoz U."/>
            <person name="Brodie E.L."/>
            <person name="Williams K.H."/>
            <person name="Hubbard S.S."/>
            <person name="Banfield J.F."/>
        </authorList>
    </citation>
    <scope>NUCLEOTIDE SEQUENCE [LARGE SCALE GENOMIC DNA]</scope>
</reference>
<evidence type="ECO:0000313" key="3">
    <source>
        <dbReference type="Proteomes" id="UP000176902"/>
    </source>
</evidence>
<dbReference type="SUPFAM" id="SSF51735">
    <property type="entry name" value="NAD(P)-binding Rossmann-fold domains"/>
    <property type="match status" value="1"/>
</dbReference>
<name>A0A1F5JP95_9BACT</name>
<evidence type="ECO:0000259" key="1">
    <source>
        <dbReference type="Pfam" id="PF16363"/>
    </source>
</evidence>
<proteinExistence type="predicted"/>